<evidence type="ECO:0000313" key="9">
    <source>
        <dbReference type="EMBL" id="CAL4167874.1"/>
    </source>
</evidence>
<dbReference type="FunFam" id="3.30.70.270:FF:000020">
    <property type="entry name" value="Transposon Tf2-6 polyprotein-like Protein"/>
    <property type="match status" value="1"/>
</dbReference>
<sequence length="824" mass="92052">MNKLIHGMGGKSPLKSTACIVDDVCVTGATPQEHFENLHELVYRLFVAGLKANINKCSLYQNEVKFLGKIVDKNGIRLDPTTTSAIINMPTPQCKDQLRSFLGHMSYIGRHVPDVRLAHAPLDKLMKADVKFTWTAEQDSAFSKCKDLASNAATLAHFDPSLPLVLTTDASPVGLGACLSHRVKENGKFYLKPLSYASCSLKPSERNYAQIDREGLAVYWAVKHYRQYLYCKQFELHTDCSALVKIFGPKNDLGGCATGRLNRWAAQLTEYDFTITHIKGVSNKTCDSLSRLPIPPTGELQAPFPTEVGRPVSATSLAGDLSVKNVKIQHVFAAEEIVQSVACLSQLPDPGETVVSICKVVGTAPTAAWDILPLTVRDVANATLQDGVYGKLLTAVRSGVLQKDDPDLKPFVSVFNDLYVEQGVIFHGSRIVIPSKQHQRLLQELHQTHIGIVRMKEVARQHFWWPQISKQIEELARSCSGCRKYGKKPSPAPLCPWPYSRRPMERVHIDYCEYHGKMILVMVDSFSKFFWCHVMNHDTTASKTLAVLFGWFCCRGFPTTLVSDNGPQFTSKEFAEKMSKWGIKHLLTPPYHPASNGLAERAVGTIKSHLKRMDCPVTPLELYVNLHSILYWHNASPQSSTDQTPFELMAKASVPRLFPQLQRPQKKTQEENRSVLPKNKVKLFQPGDQVLVYSNHTKLNSPGTVKEIKSNNSYIVLVDDCYKHVSGDNLRLLKYSVGGNVDTIETVPPDNSDNLNNSLSDSNISDDEDSISIDSDDSDSTYTPHTIIVARDAPRRQYRTEAQKLRDALSRDVPQSRLRSGRHT</sequence>
<dbReference type="Gene3D" id="3.30.70.270">
    <property type="match status" value="2"/>
</dbReference>
<keyword evidence="10" id="KW-1185">Reference proteome</keyword>
<feature type="compositionally biased region" description="Basic and acidic residues" evidence="7">
    <location>
        <begin position="792"/>
        <end position="810"/>
    </location>
</feature>
<dbReference type="InterPro" id="IPR041577">
    <property type="entry name" value="RT_RNaseH_2"/>
</dbReference>
<dbReference type="AlphaFoldDB" id="A0AAV2S668"/>
<dbReference type="SUPFAM" id="SSF53098">
    <property type="entry name" value="Ribonuclease H-like"/>
    <property type="match status" value="1"/>
</dbReference>
<dbReference type="GO" id="GO:0004519">
    <property type="term" value="F:endonuclease activity"/>
    <property type="evidence" value="ECO:0007669"/>
    <property type="project" value="UniProtKB-KW"/>
</dbReference>
<dbReference type="InterPro" id="IPR043502">
    <property type="entry name" value="DNA/RNA_pol_sf"/>
</dbReference>
<reference evidence="9 10" key="1">
    <citation type="submission" date="2024-05" db="EMBL/GenBank/DDBJ databases">
        <authorList>
            <person name="Wallberg A."/>
        </authorList>
    </citation>
    <scope>NUCLEOTIDE SEQUENCE [LARGE SCALE GENOMIC DNA]</scope>
</reference>
<keyword evidence="5" id="KW-0695">RNA-directed DNA polymerase</keyword>
<dbReference type="Pfam" id="PF17921">
    <property type="entry name" value="Integrase_H2C2"/>
    <property type="match status" value="1"/>
</dbReference>
<dbReference type="EC" id="2.7.7.49" evidence="1"/>
<dbReference type="PROSITE" id="PS50994">
    <property type="entry name" value="INTEGRASE"/>
    <property type="match status" value="1"/>
</dbReference>
<accession>A0AAV2S668</accession>
<proteinExistence type="predicted"/>
<dbReference type="Pfam" id="PF17919">
    <property type="entry name" value="RT_RNaseH_2"/>
    <property type="match status" value="1"/>
</dbReference>
<dbReference type="GO" id="GO:0003964">
    <property type="term" value="F:RNA-directed DNA polymerase activity"/>
    <property type="evidence" value="ECO:0007669"/>
    <property type="project" value="UniProtKB-KW"/>
</dbReference>
<feature type="compositionally biased region" description="Low complexity" evidence="7">
    <location>
        <begin position="750"/>
        <end position="763"/>
    </location>
</feature>
<keyword evidence="4" id="KW-0378">Hydrolase</keyword>
<feature type="compositionally biased region" description="Acidic residues" evidence="7">
    <location>
        <begin position="764"/>
        <end position="779"/>
    </location>
</feature>
<evidence type="ECO:0000256" key="6">
    <source>
        <dbReference type="ARBA" id="ARBA00023268"/>
    </source>
</evidence>
<dbReference type="InterPro" id="IPR012337">
    <property type="entry name" value="RNaseH-like_sf"/>
</dbReference>
<dbReference type="GO" id="GO:0003676">
    <property type="term" value="F:nucleic acid binding"/>
    <property type="evidence" value="ECO:0007669"/>
    <property type="project" value="InterPro"/>
</dbReference>
<gene>
    <name evidence="9" type="ORF">MNOR_LOCUS33639</name>
</gene>
<dbReference type="Gene3D" id="1.10.340.70">
    <property type="match status" value="1"/>
</dbReference>
<dbReference type="SUPFAM" id="SSF56672">
    <property type="entry name" value="DNA/RNA polymerases"/>
    <property type="match status" value="1"/>
</dbReference>
<organism evidence="9 10">
    <name type="scientific">Meganyctiphanes norvegica</name>
    <name type="common">Northern krill</name>
    <name type="synonym">Thysanopoda norvegica</name>
    <dbReference type="NCBI Taxonomy" id="48144"/>
    <lineage>
        <taxon>Eukaryota</taxon>
        <taxon>Metazoa</taxon>
        <taxon>Ecdysozoa</taxon>
        <taxon>Arthropoda</taxon>
        <taxon>Crustacea</taxon>
        <taxon>Multicrustacea</taxon>
        <taxon>Malacostraca</taxon>
        <taxon>Eumalacostraca</taxon>
        <taxon>Eucarida</taxon>
        <taxon>Euphausiacea</taxon>
        <taxon>Euphausiidae</taxon>
        <taxon>Meganyctiphanes</taxon>
    </lineage>
</organism>
<dbReference type="EMBL" id="CAXKWB010049087">
    <property type="protein sequence ID" value="CAL4167874.1"/>
    <property type="molecule type" value="Genomic_DNA"/>
</dbReference>
<keyword evidence="3" id="KW-0540">Nuclease</keyword>
<dbReference type="InterPro" id="IPR041588">
    <property type="entry name" value="Integrase_H2C2"/>
</dbReference>
<evidence type="ECO:0000313" key="10">
    <source>
        <dbReference type="Proteomes" id="UP001497623"/>
    </source>
</evidence>
<dbReference type="PANTHER" id="PTHR37984:SF5">
    <property type="entry name" value="PROTEIN NYNRIN-LIKE"/>
    <property type="match status" value="1"/>
</dbReference>
<dbReference type="FunFam" id="1.10.340.70:FF:000003">
    <property type="entry name" value="Protein CBG25708"/>
    <property type="match status" value="1"/>
</dbReference>
<dbReference type="InterPro" id="IPR043128">
    <property type="entry name" value="Rev_trsase/Diguanyl_cyclase"/>
</dbReference>
<evidence type="ECO:0000256" key="2">
    <source>
        <dbReference type="ARBA" id="ARBA00022695"/>
    </source>
</evidence>
<dbReference type="Gene3D" id="3.30.420.10">
    <property type="entry name" value="Ribonuclease H-like superfamily/Ribonuclease H"/>
    <property type="match status" value="1"/>
</dbReference>
<keyword evidence="2" id="KW-0808">Transferase</keyword>
<evidence type="ECO:0000256" key="5">
    <source>
        <dbReference type="ARBA" id="ARBA00022918"/>
    </source>
</evidence>
<dbReference type="PANTHER" id="PTHR37984">
    <property type="entry name" value="PROTEIN CBG26694"/>
    <property type="match status" value="1"/>
</dbReference>
<evidence type="ECO:0000256" key="7">
    <source>
        <dbReference type="SAM" id="MobiDB-lite"/>
    </source>
</evidence>
<evidence type="ECO:0000259" key="8">
    <source>
        <dbReference type="PROSITE" id="PS50994"/>
    </source>
</evidence>
<keyword evidence="4" id="KW-0255">Endonuclease</keyword>
<dbReference type="InterPro" id="IPR001584">
    <property type="entry name" value="Integrase_cat-core"/>
</dbReference>
<dbReference type="InterPro" id="IPR050951">
    <property type="entry name" value="Retrovirus_Pol_polyprotein"/>
</dbReference>
<dbReference type="CDD" id="cd09274">
    <property type="entry name" value="RNase_HI_RT_Ty3"/>
    <property type="match status" value="1"/>
</dbReference>
<dbReference type="GO" id="GO:0015074">
    <property type="term" value="P:DNA integration"/>
    <property type="evidence" value="ECO:0007669"/>
    <property type="project" value="InterPro"/>
</dbReference>
<keyword evidence="2" id="KW-0548">Nucleotidyltransferase</keyword>
<dbReference type="Pfam" id="PF00665">
    <property type="entry name" value="rve"/>
    <property type="match status" value="1"/>
</dbReference>
<protein>
    <recommendedName>
        <fullName evidence="1">RNA-directed DNA polymerase</fullName>
        <ecNumber evidence="1">2.7.7.49</ecNumber>
    </recommendedName>
</protein>
<name>A0AAV2S668_MEGNR</name>
<dbReference type="InterPro" id="IPR036397">
    <property type="entry name" value="RNaseH_sf"/>
</dbReference>
<evidence type="ECO:0000256" key="1">
    <source>
        <dbReference type="ARBA" id="ARBA00012493"/>
    </source>
</evidence>
<keyword evidence="6" id="KW-0511">Multifunctional enzyme</keyword>
<feature type="domain" description="Integrase catalytic" evidence="8">
    <location>
        <begin position="499"/>
        <end position="653"/>
    </location>
</feature>
<dbReference type="FunFam" id="3.10.20.370:FF:000001">
    <property type="entry name" value="Retrovirus-related Pol polyprotein from transposon 17.6-like protein"/>
    <property type="match status" value="1"/>
</dbReference>
<dbReference type="GO" id="GO:0042575">
    <property type="term" value="C:DNA polymerase complex"/>
    <property type="evidence" value="ECO:0007669"/>
    <property type="project" value="UniProtKB-ARBA"/>
</dbReference>
<dbReference type="Proteomes" id="UP001497623">
    <property type="component" value="Unassembled WGS sequence"/>
</dbReference>
<evidence type="ECO:0000256" key="3">
    <source>
        <dbReference type="ARBA" id="ARBA00022722"/>
    </source>
</evidence>
<comment type="caution">
    <text evidence="9">The sequence shown here is derived from an EMBL/GenBank/DDBJ whole genome shotgun (WGS) entry which is preliminary data.</text>
</comment>
<evidence type="ECO:0000256" key="4">
    <source>
        <dbReference type="ARBA" id="ARBA00022759"/>
    </source>
</evidence>
<feature type="region of interest" description="Disordered" evidence="7">
    <location>
        <begin position="744"/>
        <end position="824"/>
    </location>
</feature>